<keyword evidence="2" id="KW-1133">Transmembrane helix</keyword>
<evidence type="ECO:0000313" key="4">
    <source>
        <dbReference type="Proteomes" id="UP000316331"/>
    </source>
</evidence>
<name>A0A543FC64_9NOCA</name>
<dbReference type="EMBL" id="VFPG01000001">
    <property type="protein sequence ID" value="TQM31336.1"/>
    <property type="molecule type" value="Genomic_DNA"/>
</dbReference>
<dbReference type="Pfam" id="PF12028">
    <property type="entry name" value="DUF3515"/>
    <property type="match status" value="1"/>
</dbReference>
<gene>
    <name evidence="3" type="ORF">FB390_2993</name>
</gene>
<keyword evidence="4" id="KW-1185">Reference proteome</keyword>
<organism evidence="3 4">
    <name type="scientific">Nocardia bhagyanarayanae</name>
    <dbReference type="NCBI Taxonomy" id="1215925"/>
    <lineage>
        <taxon>Bacteria</taxon>
        <taxon>Bacillati</taxon>
        <taxon>Actinomycetota</taxon>
        <taxon>Actinomycetes</taxon>
        <taxon>Mycobacteriales</taxon>
        <taxon>Nocardiaceae</taxon>
        <taxon>Nocardia</taxon>
    </lineage>
</organism>
<dbReference type="OrthoDB" id="4422435at2"/>
<sequence length="306" mass="31692">MAADSSDSDSAKGQEPTGGQKPTDLCKGGAGETTPGPAEKISATEQPAATAEIPTAKESRAADDAEATSQSPADDKSETTGQSRATDQPETPDTDGPRRASGESDAKTDEEPGAAEKARDAAKSESDESRPYPPALIATAVALPVVLVVAVLVAAVLARRLPTEREPLVLGPVPAPAATGEACTKLLPALPADLGEFTKSTLVEPAPPATRAWQRPDGGDAIVLRCGLDRPLEFHRASPLQIVNDVQWFEARDDAAKASTWFAVDRETYIALTVPDGSGPTPLQEVSDTITANLPAKPLDPGPLPN</sequence>
<dbReference type="RefSeq" id="WP_141809457.1">
    <property type="nucleotide sequence ID" value="NZ_VFPG01000001.1"/>
</dbReference>
<dbReference type="InterPro" id="IPR021903">
    <property type="entry name" value="DUF3515"/>
</dbReference>
<reference evidence="3 4" key="1">
    <citation type="submission" date="2019-06" db="EMBL/GenBank/DDBJ databases">
        <title>Sequencing the genomes of 1000 actinobacteria strains.</title>
        <authorList>
            <person name="Klenk H.-P."/>
        </authorList>
    </citation>
    <scope>NUCLEOTIDE SEQUENCE [LARGE SCALE GENOMIC DNA]</scope>
    <source>
        <strain evidence="3 4">DSM 103495</strain>
    </source>
</reference>
<accession>A0A543FC64</accession>
<dbReference type="AlphaFoldDB" id="A0A543FC64"/>
<dbReference type="Proteomes" id="UP000316331">
    <property type="component" value="Unassembled WGS sequence"/>
</dbReference>
<feature type="region of interest" description="Disordered" evidence="1">
    <location>
        <begin position="1"/>
        <end position="131"/>
    </location>
</feature>
<proteinExistence type="predicted"/>
<evidence type="ECO:0000256" key="1">
    <source>
        <dbReference type="SAM" id="MobiDB-lite"/>
    </source>
</evidence>
<keyword evidence="2" id="KW-0472">Membrane</keyword>
<comment type="caution">
    <text evidence="3">The sequence shown here is derived from an EMBL/GenBank/DDBJ whole genome shotgun (WGS) entry which is preliminary data.</text>
</comment>
<feature type="transmembrane region" description="Helical" evidence="2">
    <location>
        <begin position="135"/>
        <end position="158"/>
    </location>
</feature>
<evidence type="ECO:0000313" key="3">
    <source>
        <dbReference type="EMBL" id="TQM31336.1"/>
    </source>
</evidence>
<feature type="compositionally biased region" description="Polar residues" evidence="1">
    <location>
        <begin position="79"/>
        <end position="91"/>
    </location>
</feature>
<keyword evidence="2" id="KW-0812">Transmembrane</keyword>
<protein>
    <submittedName>
        <fullName evidence="3">Uncharacterized protein DUF3515</fullName>
    </submittedName>
</protein>
<evidence type="ECO:0000256" key="2">
    <source>
        <dbReference type="SAM" id="Phobius"/>
    </source>
</evidence>
<feature type="compositionally biased region" description="Basic and acidic residues" evidence="1">
    <location>
        <begin position="95"/>
        <end position="130"/>
    </location>
</feature>